<dbReference type="OMA" id="IWASAGH"/>
<name>K3WBK8_GLOUD</name>
<proteinExistence type="predicted"/>
<keyword evidence="2" id="KW-1185">Reference proteome</keyword>
<dbReference type="STRING" id="431595.K3WBK8"/>
<reference evidence="2" key="1">
    <citation type="journal article" date="2010" name="Genome Biol.">
        <title>Genome sequence of the necrotrophic plant pathogen Pythium ultimum reveals original pathogenicity mechanisms and effector repertoire.</title>
        <authorList>
            <person name="Levesque C.A."/>
            <person name="Brouwer H."/>
            <person name="Cano L."/>
            <person name="Hamilton J.P."/>
            <person name="Holt C."/>
            <person name="Huitema E."/>
            <person name="Raffaele S."/>
            <person name="Robideau G.P."/>
            <person name="Thines M."/>
            <person name="Win J."/>
            <person name="Zerillo M.M."/>
            <person name="Beakes G.W."/>
            <person name="Boore J.L."/>
            <person name="Busam D."/>
            <person name="Dumas B."/>
            <person name="Ferriera S."/>
            <person name="Fuerstenberg S.I."/>
            <person name="Gachon C.M."/>
            <person name="Gaulin E."/>
            <person name="Govers F."/>
            <person name="Grenville-Briggs L."/>
            <person name="Horner N."/>
            <person name="Hostetler J."/>
            <person name="Jiang R.H."/>
            <person name="Johnson J."/>
            <person name="Krajaejun T."/>
            <person name="Lin H."/>
            <person name="Meijer H.J."/>
            <person name="Moore B."/>
            <person name="Morris P."/>
            <person name="Phuntmart V."/>
            <person name="Puiu D."/>
            <person name="Shetty J."/>
            <person name="Stajich J.E."/>
            <person name="Tripathy S."/>
            <person name="Wawra S."/>
            <person name="van West P."/>
            <person name="Whitty B.R."/>
            <person name="Coutinho P.M."/>
            <person name="Henrissat B."/>
            <person name="Martin F."/>
            <person name="Thomas P.D."/>
            <person name="Tyler B.M."/>
            <person name="De Vries R.P."/>
            <person name="Kamoun S."/>
            <person name="Yandell M."/>
            <person name="Tisserat N."/>
            <person name="Buell C.R."/>
        </authorList>
    </citation>
    <scope>NUCLEOTIDE SEQUENCE</scope>
    <source>
        <strain evidence="2">DAOM:BR144</strain>
    </source>
</reference>
<dbReference type="HOGENOM" id="CLU_002760_2_1_1"/>
<dbReference type="AlphaFoldDB" id="K3WBK8"/>
<accession>K3WBK8</accession>
<evidence type="ECO:0000313" key="2">
    <source>
        <dbReference type="Proteomes" id="UP000019132"/>
    </source>
</evidence>
<dbReference type="eggNOG" id="ENOG502SHKA">
    <property type="taxonomic scope" value="Eukaryota"/>
</dbReference>
<protein>
    <submittedName>
        <fullName evidence="1">Uncharacterized protein</fullName>
    </submittedName>
</protein>
<sequence length="430" mass="46488">MECIPQNKDCGVEVVTKISAVANAALSTASVGVFGHITKTVKGLDVAVRCGKQLYDIVQKILEHIADIEEKQPKTTKEQLVTLLMKSDFAVIDLPLAVTTCIGSSIANAFSTASEIVTPVKNIINAVIEKRAAALEPKTFVELSTTAGVKQVGKMPATEVSKLDKVITCGGELKSIVDKVIAKVNEIKEKAPASPVDAIRLSLTTSELFLVDIPQATNDCIPKSTKDFYAVRDQVRKSFQTIIDKVIDSSSDTATKTEKPLKKRDYALKVASFGLDAIAFFDPTGIAAMAREFIQKICGPTQFIGEVDDGPLEKALGLHTIGKAFETSNGAYKKKGDGKVKLTFISNDNENVEVNIFSAGQLIDTVKLENGVVKKWEKSMKEMQDKTLYLDRWRPGFLRIPGTGGGSLVMWIPHSSQGGHVDLTVSVNVS</sequence>
<dbReference type="InParanoid" id="K3WBK8"/>
<dbReference type="VEuPathDB" id="FungiDB:PYU1_G002346"/>
<reference evidence="2" key="2">
    <citation type="submission" date="2010-04" db="EMBL/GenBank/DDBJ databases">
        <authorList>
            <person name="Buell R."/>
            <person name="Hamilton J."/>
            <person name="Hostetler J."/>
        </authorList>
    </citation>
    <scope>NUCLEOTIDE SEQUENCE [LARGE SCALE GENOMIC DNA]</scope>
    <source>
        <strain evidence="2">DAOM:BR144</strain>
    </source>
</reference>
<reference evidence="1" key="3">
    <citation type="submission" date="2014-11" db="UniProtKB">
        <authorList>
            <consortium name="EnsemblProtists"/>
        </authorList>
    </citation>
    <scope>IDENTIFICATION</scope>
    <source>
        <strain evidence="1">DAOM BR144</strain>
    </source>
</reference>
<dbReference type="Proteomes" id="UP000019132">
    <property type="component" value="Unassembled WGS sequence"/>
</dbReference>
<dbReference type="EnsemblProtists" id="PYU1_T002349">
    <property type="protein sequence ID" value="PYU1_T002349"/>
    <property type="gene ID" value="PYU1_G002346"/>
</dbReference>
<evidence type="ECO:0000313" key="1">
    <source>
        <dbReference type="EnsemblProtists" id="PYU1_T002349"/>
    </source>
</evidence>
<organism evidence="1 2">
    <name type="scientific">Globisporangium ultimum (strain ATCC 200006 / CBS 805.95 / DAOM BR144)</name>
    <name type="common">Pythium ultimum</name>
    <dbReference type="NCBI Taxonomy" id="431595"/>
    <lineage>
        <taxon>Eukaryota</taxon>
        <taxon>Sar</taxon>
        <taxon>Stramenopiles</taxon>
        <taxon>Oomycota</taxon>
        <taxon>Peronosporomycetes</taxon>
        <taxon>Pythiales</taxon>
        <taxon>Pythiaceae</taxon>
        <taxon>Globisporangium</taxon>
    </lineage>
</organism>